<evidence type="ECO:0008006" key="11">
    <source>
        <dbReference type="Google" id="ProtNLM"/>
    </source>
</evidence>
<organism evidence="9 10">
    <name type="scientific">Hymenolepis diminuta</name>
    <name type="common">Rat tapeworm</name>
    <dbReference type="NCBI Taxonomy" id="6216"/>
    <lineage>
        <taxon>Eukaryota</taxon>
        <taxon>Metazoa</taxon>
        <taxon>Spiralia</taxon>
        <taxon>Lophotrochozoa</taxon>
        <taxon>Platyhelminthes</taxon>
        <taxon>Cestoda</taxon>
        <taxon>Eucestoda</taxon>
        <taxon>Cyclophyllidea</taxon>
        <taxon>Hymenolepididae</taxon>
        <taxon>Hymenolepis</taxon>
    </lineage>
</organism>
<dbReference type="Gene3D" id="1.20.140.150">
    <property type="match status" value="1"/>
</dbReference>
<evidence type="ECO:0000313" key="10">
    <source>
        <dbReference type="Proteomes" id="UP000321570"/>
    </source>
</evidence>
<evidence type="ECO:0000313" key="9">
    <source>
        <dbReference type="EMBL" id="VUZ46356.1"/>
    </source>
</evidence>
<evidence type="ECO:0000256" key="2">
    <source>
        <dbReference type="ARBA" id="ARBA00004282"/>
    </source>
</evidence>
<dbReference type="GO" id="GO:0016020">
    <property type="term" value="C:membrane"/>
    <property type="evidence" value="ECO:0007669"/>
    <property type="project" value="UniProtKB-SubCell"/>
</dbReference>
<accession>A0A564YGP6</accession>
<dbReference type="AlphaFoldDB" id="A0A564YGP6"/>
<dbReference type="Proteomes" id="UP000321570">
    <property type="component" value="Unassembled WGS sequence"/>
</dbReference>
<protein>
    <recommendedName>
        <fullName evidence="11">MARVEL domain-containing protein</fullName>
    </recommendedName>
</protein>
<dbReference type="GO" id="GO:0005911">
    <property type="term" value="C:cell-cell junction"/>
    <property type="evidence" value="ECO:0007669"/>
    <property type="project" value="TreeGrafter"/>
</dbReference>
<comment type="similarity">
    <text evidence="3">Belongs to the TMEM47 family.</text>
</comment>
<feature type="transmembrane region" description="Helical" evidence="8">
    <location>
        <begin position="165"/>
        <end position="188"/>
    </location>
</feature>
<evidence type="ECO:0000256" key="7">
    <source>
        <dbReference type="ARBA" id="ARBA00023136"/>
    </source>
</evidence>
<dbReference type="PANTHER" id="PTHR14399">
    <property type="entry name" value="P53-INDUCED PROTEIN RELATED"/>
    <property type="match status" value="1"/>
</dbReference>
<evidence type="ECO:0000256" key="5">
    <source>
        <dbReference type="ARBA" id="ARBA00022949"/>
    </source>
</evidence>
<gene>
    <name evidence="9" type="ORF">WMSIL1_LOCUS6132</name>
</gene>
<dbReference type="GO" id="GO:0098609">
    <property type="term" value="P:cell-cell adhesion"/>
    <property type="evidence" value="ECO:0007669"/>
    <property type="project" value="TreeGrafter"/>
</dbReference>
<name>A0A564YGP6_HYMDI</name>
<dbReference type="EMBL" id="CABIJS010000221">
    <property type="protein sequence ID" value="VUZ46356.1"/>
    <property type="molecule type" value="Genomic_DNA"/>
</dbReference>
<keyword evidence="5" id="KW-0965">Cell junction</keyword>
<keyword evidence="4 8" id="KW-0812">Transmembrane</keyword>
<dbReference type="PANTHER" id="PTHR14399:SF5">
    <property type="entry name" value="CELL JUNCTION PROTEIN VAB-9"/>
    <property type="match status" value="1"/>
</dbReference>
<feature type="transmembrane region" description="Helical" evidence="8">
    <location>
        <begin position="208"/>
        <end position="230"/>
    </location>
</feature>
<proteinExistence type="inferred from homology"/>
<evidence type="ECO:0000256" key="8">
    <source>
        <dbReference type="SAM" id="Phobius"/>
    </source>
</evidence>
<sequence>MKPKMAFLDFEDDGELEGEDGAFKDSIIEPVYRQKSDKSNAHSSQGRAPTLTIEVIRVSRPLKITSLLLAVVALGLMITASCFSTWMYIGPAQMGLFHECFPTDVGSETYTCTKTNCYSYFFFIGMLLVLVGMFLLLLGIFLFISGLLVYSLIPKRRLYNATVGLFILAALLYTACLVILPVFFLIQFSDDKFQAVGHSHGNGEIAPGFALFIGVAGVLVLIISTILLIIDKRVDEIIYREKINQ</sequence>
<keyword evidence="6 8" id="KW-1133">Transmembrane helix</keyword>
<dbReference type="InterPro" id="IPR015664">
    <property type="entry name" value="P53_induced"/>
</dbReference>
<evidence type="ECO:0000256" key="1">
    <source>
        <dbReference type="ARBA" id="ARBA00004141"/>
    </source>
</evidence>
<evidence type="ECO:0000256" key="4">
    <source>
        <dbReference type="ARBA" id="ARBA00022692"/>
    </source>
</evidence>
<evidence type="ECO:0000256" key="6">
    <source>
        <dbReference type="ARBA" id="ARBA00022989"/>
    </source>
</evidence>
<keyword evidence="10" id="KW-1185">Reference proteome</keyword>
<feature type="transmembrane region" description="Helical" evidence="8">
    <location>
        <begin position="67"/>
        <end position="89"/>
    </location>
</feature>
<comment type="subcellular location">
    <subcellularLocation>
        <location evidence="2">Cell junction</location>
    </subcellularLocation>
    <subcellularLocation>
        <location evidence="1">Membrane</location>
        <topology evidence="1">Multi-pass membrane protein</topology>
    </subcellularLocation>
</comment>
<keyword evidence="7 8" id="KW-0472">Membrane</keyword>
<reference evidence="9 10" key="1">
    <citation type="submission" date="2019-07" db="EMBL/GenBank/DDBJ databases">
        <authorList>
            <person name="Jastrzebski P J."/>
            <person name="Paukszto L."/>
            <person name="Jastrzebski P J."/>
        </authorList>
    </citation>
    <scope>NUCLEOTIDE SEQUENCE [LARGE SCALE GENOMIC DNA]</scope>
    <source>
        <strain evidence="9 10">WMS-il1</strain>
    </source>
</reference>
<feature type="transmembrane region" description="Helical" evidence="8">
    <location>
        <begin position="120"/>
        <end position="153"/>
    </location>
</feature>
<evidence type="ECO:0000256" key="3">
    <source>
        <dbReference type="ARBA" id="ARBA00008691"/>
    </source>
</evidence>